<keyword evidence="3" id="KW-0677">Repeat</keyword>
<evidence type="ECO:0000256" key="2">
    <source>
        <dbReference type="ARBA" id="ARBA00022723"/>
    </source>
</evidence>
<keyword evidence="7" id="KW-0238">DNA-binding</keyword>
<dbReference type="Pfam" id="PF00172">
    <property type="entry name" value="Zn_clus"/>
    <property type="match status" value="1"/>
</dbReference>
<gene>
    <name evidence="14" type="ORF">HRR80_008375</name>
</gene>
<dbReference type="GO" id="GO:0005634">
    <property type="term" value="C:nucleus"/>
    <property type="evidence" value="ECO:0007669"/>
    <property type="project" value="UniProtKB-SubCell"/>
</dbReference>
<dbReference type="InterPro" id="IPR051059">
    <property type="entry name" value="VerF-like"/>
</dbReference>
<feature type="domain" description="Zn(2)-C6 fungal-type" evidence="12">
    <location>
        <begin position="113"/>
        <end position="142"/>
    </location>
</feature>
<comment type="subcellular location">
    <subcellularLocation>
        <location evidence="1">Nucleus</location>
    </subcellularLocation>
</comment>
<dbReference type="InterPro" id="IPR007219">
    <property type="entry name" value="XnlR_reg_dom"/>
</dbReference>
<feature type="compositionally biased region" description="Gly residues" evidence="11">
    <location>
        <begin position="645"/>
        <end position="658"/>
    </location>
</feature>
<dbReference type="EMBL" id="JAJGCB010000024">
    <property type="protein sequence ID" value="KAJ8987473.1"/>
    <property type="molecule type" value="Genomic_DNA"/>
</dbReference>
<reference evidence="14" key="1">
    <citation type="submission" date="2023-01" db="EMBL/GenBank/DDBJ databases">
        <title>Exophiala dermititidis isolated from Cystic Fibrosis Patient.</title>
        <authorList>
            <person name="Kurbessoian T."/>
            <person name="Crocker A."/>
            <person name="Murante D."/>
            <person name="Hogan D.A."/>
            <person name="Stajich J.E."/>
        </authorList>
    </citation>
    <scope>NUCLEOTIDE SEQUENCE</scope>
    <source>
        <strain evidence="14">Ex8</strain>
    </source>
</reference>
<name>A0AAN6ELP0_EXODE</name>
<dbReference type="InterPro" id="IPR001138">
    <property type="entry name" value="Zn2Cys6_DnaBD"/>
</dbReference>
<dbReference type="CDD" id="cd00067">
    <property type="entry name" value="GAL4"/>
    <property type="match status" value="1"/>
</dbReference>
<dbReference type="GO" id="GO:0000785">
    <property type="term" value="C:chromatin"/>
    <property type="evidence" value="ECO:0007669"/>
    <property type="project" value="TreeGrafter"/>
</dbReference>
<evidence type="ECO:0000313" key="14">
    <source>
        <dbReference type="EMBL" id="KAJ8987473.1"/>
    </source>
</evidence>
<evidence type="ECO:0000256" key="1">
    <source>
        <dbReference type="ARBA" id="ARBA00004123"/>
    </source>
</evidence>
<dbReference type="GO" id="GO:0000978">
    <property type="term" value="F:RNA polymerase II cis-regulatory region sequence-specific DNA binding"/>
    <property type="evidence" value="ECO:0007669"/>
    <property type="project" value="InterPro"/>
</dbReference>
<evidence type="ECO:0000256" key="3">
    <source>
        <dbReference type="ARBA" id="ARBA00022737"/>
    </source>
</evidence>
<evidence type="ECO:0000256" key="11">
    <source>
        <dbReference type="SAM" id="MobiDB-lite"/>
    </source>
</evidence>
<evidence type="ECO:0000313" key="15">
    <source>
        <dbReference type="Proteomes" id="UP001161757"/>
    </source>
</evidence>
<dbReference type="SUPFAM" id="SSF57667">
    <property type="entry name" value="beta-beta-alpha zinc fingers"/>
    <property type="match status" value="1"/>
</dbReference>
<evidence type="ECO:0000256" key="4">
    <source>
        <dbReference type="ARBA" id="ARBA00022771"/>
    </source>
</evidence>
<keyword evidence="9" id="KW-0539">Nucleus</keyword>
<proteinExistence type="predicted"/>
<dbReference type="SMART" id="SM00066">
    <property type="entry name" value="GAL4"/>
    <property type="match status" value="1"/>
</dbReference>
<evidence type="ECO:0000256" key="5">
    <source>
        <dbReference type="ARBA" id="ARBA00022833"/>
    </source>
</evidence>
<evidence type="ECO:0000259" key="13">
    <source>
        <dbReference type="PROSITE" id="PS50157"/>
    </source>
</evidence>
<sequence length="773" mass="86769">MEIFDDLIRNQALLSSAVVKPVASPARTSVTTSTGNPAPEKRHRCVTCGQCFSRAEHLTRHQTRHTGAKPFSCVFCSRNFSRKDRLQSHYNHCQRRGDREPPSTIPKGRRPHACVTCISSKIRCDGCFPCSQCKKKKVQCRQRTTPRPASNAERLEPLDDRVSIQALLNRGTDTFTEKFNLPVRDEEIRNLPFHRHQQRSEQGEEDNETNTNVLAASTDKSPNSIDYAGVFDSSVEPEMDISTGPFSFIHPSTTYSDLQLDLYDPAFAFSETLQRHTSYDSTQTLPDQVPYVSAIHTAIYNKLWCLGIDAKTRQELSACLNFLVTADKVPKFMSIYFRNWHLNCPMIHRPSFDPAKVPLNLVISILFIGAMYSKEQSERVAAKRLLDVAELVVFDSEVFSLEMEINRVLQGGFNGPDHSRPDQDWERFQELQAGFLMVIAQYWGAGQPVSKRRAMESRFGDVIKVARKFNLLHARHQPSDRISETAWLRKESRIRTTAMIGLIDCAMRIYTNYPCRLALAELEVDLPCKEAIFASQHPFMQDESIFAPRLTISQAFALLFDKLSPPPLSTAPTSVVDPKLSSAAAATSQSLNNLFDCDLTVFNLFILIHYLYLYIHSYIMTVSLHLPTTALPSIQTQPGRQPGHQGIGDVAGQGGGGSEPVAPHTKPSPSPTNNFFSSSPLRQDIQGALERWRQLWQAWCAGVSEETLRIAGMFRAAHNFWLVSQLLMTSAEAVDVITGMEIGCDDALTKLKTLLQNDTELDQPGAVMVQQQV</sequence>
<keyword evidence="2" id="KW-0479">Metal-binding</keyword>
<keyword evidence="6" id="KW-0805">Transcription regulation</keyword>
<protein>
    <submittedName>
        <fullName evidence="14">Uncharacterized protein</fullName>
    </submittedName>
</protein>
<dbReference type="CDD" id="cd12148">
    <property type="entry name" value="fungal_TF_MHR"/>
    <property type="match status" value="1"/>
</dbReference>
<feature type="domain" description="C2H2-type" evidence="13">
    <location>
        <begin position="43"/>
        <end position="70"/>
    </location>
</feature>
<dbReference type="Proteomes" id="UP001161757">
    <property type="component" value="Unassembled WGS sequence"/>
</dbReference>
<evidence type="ECO:0000256" key="9">
    <source>
        <dbReference type="ARBA" id="ARBA00023242"/>
    </source>
</evidence>
<dbReference type="PANTHER" id="PTHR40626:SF11">
    <property type="entry name" value="ZINC FINGER PROTEIN YPR022C"/>
    <property type="match status" value="1"/>
</dbReference>
<dbReference type="Gene3D" id="3.30.160.60">
    <property type="entry name" value="Classic Zinc Finger"/>
    <property type="match status" value="2"/>
</dbReference>
<dbReference type="PROSITE" id="PS50157">
    <property type="entry name" value="ZINC_FINGER_C2H2_2"/>
    <property type="match status" value="2"/>
</dbReference>
<accession>A0AAN6ELP0</accession>
<keyword evidence="4 10" id="KW-0863">Zinc-finger</keyword>
<dbReference type="Gene3D" id="4.10.240.10">
    <property type="entry name" value="Zn(2)-C6 fungal-type DNA-binding domain"/>
    <property type="match status" value="1"/>
</dbReference>
<dbReference type="PANTHER" id="PTHR40626">
    <property type="entry name" value="MIP31509P"/>
    <property type="match status" value="1"/>
</dbReference>
<evidence type="ECO:0000256" key="6">
    <source>
        <dbReference type="ARBA" id="ARBA00023015"/>
    </source>
</evidence>
<organism evidence="14 15">
    <name type="scientific">Exophiala dermatitidis</name>
    <name type="common">Black yeast-like fungus</name>
    <name type="synonym">Wangiella dermatitidis</name>
    <dbReference type="NCBI Taxonomy" id="5970"/>
    <lineage>
        <taxon>Eukaryota</taxon>
        <taxon>Fungi</taxon>
        <taxon>Dikarya</taxon>
        <taxon>Ascomycota</taxon>
        <taxon>Pezizomycotina</taxon>
        <taxon>Eurotiomycetes</taxon>
        <taxon>Chaetothyriomycetidae</taxon>
        <taxon>Chaetothyriales</taxon>
        <taxon>Herpotrichiellaceae</taxon>
        <taxon>Exophiala</taxon>
    </lineage>
</organism>
<dbReference type="AlphaFoldDB" id="A0AAN6ELP0"/>
<dbReference type="GO" id="GO:0006351">
    <property type="term" value="P:DNA-templated transcription"/>
    <property type="evidence" value="ECO:0007669"/>
    <property type="project" value="InterPro"/>
</dbReference>
<dbReference type="Pfam" id="PF04082">
    <property type="entry name" value="Fungal_trans"/>
    <property type="match status" value="1"/>
</dbReference>
<feature type="region of interest" description="Disordered" evidence="11">
    <location>
        <begin position="635"/>
        <end position="677"/>
    </location>
</feature>
<dbReference type="SMART" id="SM00355">
    <property type="entry name" value="ZnF_C2H2"/>
    <property type="match status" value="2"/>
</dbReference>
<dbReference type="PROSITE" id="PS50048">
    <property type="entry name" value="ZN2_CY6_FUNGAL_2"/>
    <property type="match status" value="1"/>
</dbReference>
<dbReference type="SUPFAM" id="SSF57701">
    <property type="entry name" value="Zn2/Cys6 DNA-binding domain"/>
    <property type="match status" value="1"/>
</dbReference>
<dbReference type="InterPro" id="IPR036864">
    <property type="entry name" value="Zn2-C6_fun-type_DNA-bd_sf"/>
</dbReference>
<dbReference type="GO" id="GO:0008270">
    <property type="term" value="F:zinc ion binding"/>
    <property type="evidence" value="ECO:0007669"/>
    <property type="project" value="UniProtKB-KW"/>
</dbReference>
<evidence type="ECO:0000256" key="8">
    <source>
        <dbReference type="ARBA" id="ARBA00023163"/>
    </source>
</evidence>
<feature type="region of interest" description="Disordered" evidence="11">
    <location>
        <begin position="190"/>
        <end position="210"/>
    </location>
</feature>
<dbReference type="FunFam" id="3.30.160.60:FF:002343">
    <property type="entry name" value="Zinc finger protein 33A"/>
    <property type="match status" value="1"/>
</dbReference>
<dbReference type="PROSITE" id="PS00028">
    <property type="entry name" value="ZINC_FINGER_C2H2_1"/>
    <property type="match status" value="1"/>
</dbReference>
<feature type="domain" description="C2H2-type" evidence="13">
    <location>
        <begin position="71"/>
        <end position="100"/>
    </location>
</feature>
<comment type="caution">
    <text evidence="14">The sequence shown here is derived from an EMBL/GenBank/DDBJ whole genome shotgun (WGS) entry which is preliminary data.</text>
</comment>
<dbReference type="GO" id="GO:0000981">
    <property type="term" value="F:DNA-binding transcription factor activity, RNA polymerase II-specific"/>
    <property type="evidence" value="ECO:0007669"/>
    <property type="project" value="InterPro"/>
</dbReference>
<dbReference type="InterPro" id="IPR013087">
    <property type="entry name" value="Znf_C2H2_type"/>
</dbReference>
<keyword evidence="8" id="KW-0804">Transcription</keyword>
<dbReference type="InterPro" id="IPR036236">
    <property type="entry name" value="Znf_C2H2_sf"/>
</dbReference>
<keyword evidence="5" id="KW-0862">Zinc</keyword>
<evidence type="ECO:0000256" key="7">
    <source>
        <dbReference type="ARBA" id="ARBA00023125"/>
    </source>
</evidence>
<evidence type="ECO:0000259" key="12">
    <source>
        <dbReference type="PROSITE" id="PS50048"/>
    </source>
</evidence>
<evidence type="ECO:0000256" key="10">
    <source>
        <dbReference type="PROSITE-ProRule" id="PRU00042"/>
    </source>
</evidence>